<proteinExistence type="predicted"/>
<keyword evidence="3" id="KW-1185">Reference proteome</keyword>
<comment type="caution">
    <text evidence="2">The sequence shown here is derived from an EMBL/GenBank/DDBJ whole genome shotgun (WGS) entry which is preliminary data.</text>
</comment>
<evidence type="ECO:0000256" key="1">
    <source>
        <dbReference type="SAM" id="Phobius"/>
    </source>
</evidence>
<accession>A0A9X3EZA7</accession>
<feature type="transmembrane region" description="Helical" evidence="1">
    <location>
        <begin position="152"/>
        <end position="175"/>
    </location>
</feature>
<gene>
    <name evidence="2" type="ORF">OV079_47430</name>
</gene>
<keyword evidence="1" id="KW-0472">Membrane</keyword>
<feature type="transmembrane region" description="Helical" evidence="1">
    <location>
        <begin position="199"/>
        <end position="219"/>
    </location>
</feature>
<evidence type="ECO:0000313" key="3">
    <source>
        <dbReference type="Proteomes" id="UP001150924"/>
    </source>
</evidence>
<protein>
    <recommendedName>
        <fullName evidence="4">PEGA domain-containing protein</fullName>
    </recommendedName>
</protein>
<dbReference type="AlphaFoldDB" id="A0A9X3EZA7"/>
<dbReference type="RefSeq" id="WP_267776706.1">
    <property type="nucleotide sequence ID" value="NZ_JAPNKE010000002.1"/>
</dbReference>
<keyword evidence="1" id="KW-1133">Transmembrane helix</keyword>
<sequence>MLLLGGRPDVLRIDWPGGDGVVHLEPGTWRLLARDGTVQTFEVPGTERLVIGRDRLVRTSARPEVAPVPLAVSVRPARAAGPGARLELRAEAGSAIVVPVERATMQMSIAPGRWRVTLRAPGRETVERPVRVQGPMVLELAPRLDRVTRARIGLGIGLGTASLGLGAWGASWVAMGRGRAFGSFVEGGVYQVEAALDSYAYWMDGAAVLAAGGGTLGVAVTNAASGRRLPLAIETGAGAGLAIAGAIWGGAERRD</sequence>
<evidence type="ECO:0008006" key="4">
    <source>
        <dbReference type="Google" id="ProtNLM"/>
    </source>
</evidence>
<evidence type="ECO:0000313" key="2">
    <source>
        <dbReference type="EMBL" id="MCY1013042.1"/>
    </source>
</evidence>
<reference evidence="2" key="1">
    <citation type="submission" date="2022-11" db="EMBL/GenBank/DDBJ databases">
        <title>Minimal conservation of predation-associated metabolite biosynthetic gene clusters underscores biosynthetic potential of Myxococcota including descriptions for ten novel species: Archangium lansinium sp. nov., Myxococcus landrumus sp. nov., Nannocystis bai.</title>
        <authorList>
            <person name="Ahearne A."/>
            <person name="Stevens C."/>
            <person name="Phillips K."/>
        </authorList>
    </citation>
    <scope>NUCLEOTIDE SEQUENCE</scope>
    <source>
        <strain evidence="2">Na p29</strain>
    </source>
</reference>
<feature type="transmembrane region" description="Helical" evidence="1">
    <location>
        <begin position="231"/>
        <end position="251"/>
    </location>
</feature>
<dbReference type="Proteomes" id="UP001150924">
    <property type="component" value="Unassembled WGS sequence"/>
</dbReference>
<name>A0A9X3EZA7_9BACT</name>
<dbReference type="EMBL" id="JAPNKE010000002">
    <property type="protein sequence ID" value="MCY1013042.1"/>
    <property type="molecule type" value="Genomic_DNA"/>
</dbReference>
<organism evidence="2 3">
    <name type="scientific">Nannocystis pusilla</name>
    <dbReference type="NCBI Taxonomy" id="889268"/>
    <lineage>
        <taxon>Bacteria</taxon>
        <taxon>Pseudomonadati</taxon>
        <taxon>Myxococcota</taxon>
        <taxon>Polyangia</taxon>
        <taxon>Nannocystales</taxon>
        <taxon>Nannocystaceae</taxon>
        <taxon>Nannocystis</taxon>
    </lineage>
</organism>
<keyword evidence="1" id="KW-0812">Transmembrane</keyword>